<keyword evidence="4 11" id="KW-0808">Transferase</keyword>
<dbReference type="GO" id="GO:0000139">
    <property type="term" value="C:Golgi membrane"/>
    <property type="evidence" value="ECO:0007669"/>
    <property type="project" value="UniProtKB-SubCell"/>
</dbReference>
<evidence type="ECO:0000256" key="10">
    <source>
        <dbReference type="RuleBase" id="RU363063"/>
    </source>
</evidence>
<dbReference type="VEuPathDB" id="TriTrypDB:TM35_000043830"/>
<dbReference type="Gene3D" id="3.90.550.50">
    <property type="match status" value="1"/>
</dbReference>
<keyword evidence="7 10" id="KW-1133">Transmembrane helix</keyword>
<evidence type="ECO:0000256" key="1">
    <source>
        <dbReference type="ARBA" id="ARBA00004323"/>
    </source>
</evidence>
<dbReference type="AlphaFoldDB" id="A0A1X0P6H4"/>
<dbReference type="Proteomes" id="UP000192257">
    <property type="component" value="Unassembled WGS sequence"/>
</dbReference>
<evidence type="ECO:0000256" key="8">
    <source>
        <dbReference type="ARBA" id="ARBA00023034"/>
    </source>
</evidence>
<keyword evidence="3 10" id="KW-0328">Glycosyltransferase</keyword>
<keyword evidence="6 10" id="KW-0735">Signal-anchor</keyword>
<keyword evidence="8 10" id="KW-0333">Golgi apparatus</keyword>
<protein>
    <recommendedName>
        <fullName evidence="10">Hexosyltransferase</fullName>
        <ecNumber evidence="10">2.4.1.-</ecNumber>
    </recommendedName>
</protein>
<dbReference type="PANTHER" id="PTHR11214:SF351">
    <property type="entry name" value="BETA-1,3-GALACTOSYLTRANSFERASE PVG3"/>
    <property type="match status" value="1"/>
</dbReference>
<keyword evidence="9 10" id="KW-0472">Membrane</keyword>
<evidence type="ECO:0000256" key="5">
    <source>
        <dbReference type="ARBA" id="ARBA00022692"/>
    </source>
</evidence>
<dbReference type="GO" id="GO:0016758">
    <property type="term" value="F:hexosyltransferase activity"/>
    <property type="evidence" value="ECO:0007669"/>
    <property type="project" value="InterPro"/>
</dbReference>
<dbReference type="OrthoDB" id="250117at2759"/>
<name>A0A1X0P6H4_9TRYP</name>
<feature type="transmembrane region" description="Helical" evidence="10">
    <location>
        <begin position="12"/>
        <end position="36"/>
    </location>
</feature>
<dbReference type="RefSeq" id="XP_028886235.1">
    <property type="nucleotide sequence ID" value="XM_029022577.1"/>
</dbReference>
<gene>
    <name evidence="11" type="ORF">TM35_000043830</name>
</gene>
<dbReference type="EC" id="2.4.1.-" evidence="10"/>
<reference evidence="11 12" key="1">
    <citation type="submission" date="2017-03" db="EMBL/GenBank/DDBJ databases">
        <title>An alternative strategy for trypanosome survival in the mammalian bloodstream revealed through genome and transcriptome analysis of the ubiquitous bovine parasite Trypanosoma (Megatrypanum) theileri.</title>
        <authorList>
            <person name="Kelly S."/>
            <person name="Ivens A."/>
            <person name="Mott A."/>
            <person name="O'Neill E."/>
            <person name="Emms D."/>
            <person name="Macleod O."/>
            <person name="Voorheis P."/>
            <person name="Matthews J."/>
            <person name="Matthews K."/>
            <person name="Carrington M."/>
        </authorList>
    </citation>
    <scope>NUCLEOTIDE SEQUENCE [LARGE SCALE GENOMIC DNA]</scope>
    <source>
        <strain evidence="11">Edinburgh</strain>
    </source>
</reference>
<dbReference type="PANTHER" id="PTHR11214">
    <property type="entry name" value="BETA-1,3-N-ACETYLGLUCOSAMINYLTRANSFERASE"/>
    <property type="match status" value="1"/>
</dbReference>
<sequence length="375" mass="43365">MAYVKGFSLYNLILFAIFILSFIVLNEFLLSSSMIVGESTMEGKKRSTSTKIPNLHEVLQFIPHDVVHTWSVRDYLIVLGIPSMDIDIRRRRRQLQRSTCWKYPNVATKANNFAGSLLVLYALGRHPSNAFLFSSALKEEAKEWYDVLTLSVNDALPTTSKTIGVAGHWGLEAEVGMSRKTFVWFELSLYIFPHVYYIAKGDDDMFMRVPQFLADLYTLPRRGLYWGSFVRWESPRKKVKDKIYYAAGSCMILARDVVEEFVSYKPLQEIVHLPYQPEHVKKFLSLNMNHEDMMVGRVLRDARYNSLVVARDKQCRFHNLHSGIPVRAVTKNSLIVHHLLESDYGMLMKRFGNDTNPSPYRYKRIGHGLIMFACK</sequence>
<evidence type="ECO:0000313" key="11">
    <source>
        <dbReference type="EMBL" id="ORC92169.1"/>
    </source>
</evidence>
<comment type="similarity">
    <text evidence="2 10">Belongs to the glycosyltransferase 31 family.</text>
</comment>
<proteinExistence type="inferred from homology"/>
<dbReference type="InterPro" id="IPR002659">
    <property type="entry name" value="Glyco_trans_31"/>
</dbReference>
<dbReference type="GeneID" id="39982357"/>
<organism evidence="11 12">
    <name type="scientific">Trypanosoma theileri</name>
    <dbReference type="NCBI Taxonomy" id="67003"/>
    <lineage>
        <taxon>Eukaryota</taxon>
        <taxon>Discoba</taxon>
        <taxon>Euglenozoa</taxon>
        <taxon>Kinetoplastea</taxon>
        <taxon>Metakinetoplastina</taxon>
        <taxon>Trypanosomatida</taxon>
        <taxon>Trypanosomatidae</taxon>
        <taxon>Trypanosoma</taxon>
    </lineage>
</organism>
<accession>A0A1X0P6H4</accession>
<dbReference type="EMBL" id="NBCO01000004">
    <property type="protein sequence ID" value="ORC92169.1"/>
    <property type="molecule type" value="Genomic_DNA"/>
</dbReference>
<keyword evidence="5 10" id="KW-0812">Transmembrane</keyword>
<evidence type="ECO:0000313" key="12">
    <source>
        <dbReference type="Proteomes" id="UP000192257"/>
    </source>
</evidence>
<evidence type="ECO:0000256" key="9">
    <source>
        <dbReference type="ARBA" id="ARBA00023136"/>
    </source>
</evidence>
<evidence type="ECO:0000256" key="7">
    <source>
        <dbReference type="ARBA" id="ARBA00022989"/>
    </source>
</evidence>
<keyword evidence="12" id="KW-1185">Reference proteome</keyword>
<evidence type="ECO:0000256" key="6">
    <source>
        <dbReference type="ARBA" id="ARBA00022968"/>
    </source>
</evidence>
<evidence type="ECO:0000256" key="4">
    <source>
        <dbReference type="ARBA" id="ARBA00022679"/>
    </source>
</evidence>
<evidence type="ECO:0000256" key="2">
    <source>
        <dbReference type="ARBA" id="ARBA00008661"/>
    </source>
</evidence>
<comment type="caution">
    <text evidence="11">The sequence shown here is derived from an EMBL/GenBank/DDBJ whole genome shotgun (WGS) entry which is preliminary data.</text>
</comment>
<comment type="subcellular location">
    <subcellularLocation>
        <location evidence="1 10">Golgi apparatus membrane</location>
        <topology evidence="1 10">Single-pass type II membrane protein</topology>
    </subcellularLocation>
</comment>
<evidence type="ECO:0000256" key="3">
    <source>
        <dbReference type="ARBA" id="ARBA00022676"/>
    </source>
</evidence>